<evidence type="ECO:0000313" key="1">
    <source>
        <dbReference type="EMBL" id="HFK97248.1"/>
    </source>
</evidence>
<accession>A0A832A2C4</accession>
<comment type="caution">
    <text evidence="1">The sequence shown here is derived from an EMBL/GenBank/DDBJ whole genome shotgun (WGS) entry which is preliminary data.</text>
</comment>
<dbReference type="PROSITE" id="PS51257">
    <property type="entry name" value="PROKAR_LIPOPROTEIN"/>
    <property type="match status" value="1"/>
</dbReference>
<proteinExistence type="predicted"/>
<dbReference type="EMBL" id="DSTK01000023">
    <property type="protein sequence ID" value="HFK97248.1"/>
    <property type="molecule type" value="Genomic_DNA"/>
</dbReference>
<gene>
    <name evidence="1" type="ORF">ENS06_07980</name>
</gene>
<protein>
    <submittedName>
        <fullName evidence="1">Glycine zipper family protein</fullName>
    </submittedName>
</protein>
<reference evidence="1" key="1">
    <citation type="journal article" date="2020" name="mSystems">
        <title>Genome- and Community-Level Interaction Insights into Carbon Utilization and Element Cycling Functions of Hydrothermarchaeota in Hydrothermal Sediment.</title>
        <authorList>
            <person name="Zhou Z."/>
            <person name="Liu Y."/>
            <person name="Xu W."/>
            <person name="Pan J."/>
            <person name="Luo Z.H."/>
            <person name="Li M."/>
        </authorList>
    </citation>
    <scope>NUCLEOTIDE SEQUENCE [LARGE SCALE GENOMIC DNA]</scope>
    <source>
        <strain evidence="1">SpSt-456</strain>
    </source>
</reference>
<sequence>MCRIFMRSQKPMIAIAICCAFLVTSCATDPEQSRQQAAGAITGALVGAAVGALTGKDATSALVGAAAGGLIGFAAVKLSQYHAQQVRTVQQEQQIYGLTPITTPLVKIRNSSCNPSRVPRGRHLEFTVDYSVSAPEEIREVAVEESWSVKKENGQLLADLAKEQTMRQPGGYQVGGNIEVPSSLQPGKYQIEFKVRTGTSYDVTSSVFEVSG</sequence>
<dbReference type="AlphaFoldDB" id="A0A832A2C4"/>
<name>A0A832A2C4_9BACT</name>
<organism evidence="1">
    <name type="scientific">Desulfacinum infernum</name>
    <dbReference type="NCBI Taxonomy" id="35837"/>
    <lineage>
        <taxon>Bacteria</taxon>
        <taxon>Pseudomonadati</taxon>
        <taxon>Thermodesulfobacteriota</taxon>
        <taxon>Syntrophobacteria</taxon>
        <taxon>Syntrophobacterales</taxon>
        <taxon>Syntrophobacteraceae</taxon>
        <taxon>Desulfacinum</taxon>
    </lineage>
</organism>